<dbReference type="Proteomes" id="UP001061991">
    <property type="component" value="Chromosome"/>
</dbReference>
<evidence type="ECO:0000313" key="2">
    <source>
        <dbReference type="Proteomes" id="UP001061991"/>
    </source>
</evidence>
<keyword evidence="2" id="KW-1185">Reference proteome</keyword>
<accession>A0ACD4D2X2</accession>
<sequence length="427" mass="46979">MSLDRLLSLVAQPKLPATLESMPPKVIPVINQVRHPIWITTAKRPTARVFAILFGIESMARAIITSVVPIQTYDLMQSERGVSILYTCMSLLGLISTLSIPLLIVRIPRRWVYTAGTVSLILGCVAFALDTLPGQAAGLFLRTFGSGTLSITLSLYIMDHIKKGELVRAESVRMATATLAWTAGPFLGVFLYTQVGMVAPFLLSIGFSLLLLTLFWYFRLSDNPALQKGPSRPANPIANVRRFVVQPRLRLAWLIAFSRSCYWSTFFVYGPILMVATGQGNLAGGLLVSLGNLFLLGSILWGKVGMAKGLMRTISGVFVLLAVALIGAGIAGERFPMLAAIMLLFGAFFCVAIDTLGSTTFIRAVHPHERAQMTAVYRTYLDFSEILPAFFYSIILTFFHFGSIFIALAMLMIFTAVFVWRYLPRGL</sequence>
<reference evidence="1" key="1">
    <citation type="submission" date="2022-09" db="EMBL/GenBank/DDBJ databases">
        <title>Interaction between co-microsymbionts with complementary sets of symbiotic genes in legume-rhizobium systems.</title>
        <authorList>
            <person name="Safronova V."/>
            <person name="Sazanova A."/>
            <person name="Afonin A."/>
            <person name="Chirak E."/>
        </authorList>
    </citation>
    <scope>NUCLEOTIDE SEQUENCE</scope>
    <source>
        <strain evidence="1">A18/3m</strain>
    </source>
</reference>
<organism evidence="1 2">
    <name type="scientific">Phyllobacterium zundukense</name>
    <dbReference type="NCBI Taxonomy" id="1867719"/>
    <lineage>
        <taxon>Bacteria</taxon>
        <taxon>Pseudomonadati</taxon>
        <taxon>Pseudomonadota</taxon>
        <taxon>Alphaproteobacteria</taxon>
        <taxon>Hyphomicrobiales</taxon>
        <taxon>Phyllobacteriaceae</taxon>
        <taxon>Phyllobacterium</taxon>
    </lineage>
</organism>
<name>A0ACD4D2X2_9HYPH</name>
<dbReference type="EMBL" id="CP104973">
    <property type="protein sequence ID" value="UXN60262.1"/>
    <property type="molecule type" value="Genomic_DNA"/>
</dbReference>
<gene>
    <name evidence="1" type="ORF">N8E88_27750</name>
</gene>
<evidence type="ECO:0000313" key="1">
    <source>
        <dbReference type="EMBL" id="UXN60262.1"/>
    </source>
</evidence>
<proteinExistence type="predicted"/>
<protein>
    <submittedName>
        <fullName evidence="1">MFS transporter</fullName>
    </submittedName>
</protein>